<sequence>MRRPWLPLVGVVALVSACSSSPVVLSEDDFDDVTIVEQNTEYAIAPGWTWCRQLSPLDLMEEPVQGTWLEIGGGPAVGATILDGSSGGEDADDLLEAFRSAADQCVLSARSIGTGRSIEPVEGLGTGVSGWRTEDRDGNRGEFAVLPLDDRRVLAVGFTTDREEPPADLAGLIELAKQGAEQFPPARG</sequence>
<keyword evidence="4" id="KW-1185">Reference proteome</keyword>
<feature type="signal peptide" evidence="1">
    <location>
        <begin position="1"/>
        <end position="26"/>
    </location>
</feature>
<evidence type="ECO:0008006" key="6">
    <source>
        <dbReference type="Google" id="ProtNLM"/>
    </source>
</evidence>
<evidence type="ECO:0000313" key="5">
    <source>
        <dbReference type="Proteomes" id="UP000564629"/>
    </source>
</evidence>
<proteinExistence type="predicted"/>
<evidence type="ECO:0000313" key="2">
    <source>
        <dbReference type="EMBL" id="GEL48730.1"/>
    </source>
</evidence>
<dbReference type="PROSITE" id="PS51257">
    <property type="entry name" value="PROKAR_LIPOPROTEIN"/>
    <property type="match status" value="1"/>
</dbReference>
<comment type="caution">
    <text evidence="2">The sequence shown here is derived from an EMBL/GenBank/DDBJ whole genome shotgun (WGS) entry which is preliminary data.</text>
</comment>
<reference evidence="3 5" key="2">
    <citation type="submission" date="2020-08" db="EMBL/GenBank/DDBJ databases">
        <title>Sequencing the genomes of 1000 actinobacteria strains.</title>
        <authorList>
            <person name="Klenk H.-P."/>
        </authorList>
    </citation>
    <scope>NUCLEOTIDE SEQUENCE [LARGE SCALE GENOMIC DNA]</scope>
    <source>
        <strain evidence="3 5">DSM 9581</strain>
    </source>
</reference>
<reference evidence="2 4" key="1">
    <citation type="submission" date="2019-07" db="EMBL/GenBank/DDBJ databases">
        <title>Whole genome shotgun sequence of Cellulomonas hominis NBRC 16055.</title>
        <authorList>
            <person name="Hosoyama A."/>
            <person name="Uohara A."/>
            <person name="Ohji S."/>
            <person name="Ichikawa N."/>
        </authorList>
    </citation>
    <scope>NUCLEOTIDE SEQUENCE [LARGE SCALE GENOMIC DNA]</scope>
    <source>
        <strain evidence="2 4">NBRC 16055</strain>
    </source>
</reference>
<evidence type="ECO:0000313" key="3">
    <source>
        <dbReference type="EMBL" id="MBB5472344.1"/>
    </source>
</evidence>
<dbReference type="AlphaFoldDB" id="A0A511FHN1"/>
<dbReference type="RefSeq" id="WP_146840720.1">
    <property type="nucleotide sequence ID" value="NZ_BJVQ01000103.1"/>
</dbReference>
<evidence type="ECO:0000313" key="4">
    <source>
        <dbReference type="Proteomes" id="UP000321723"/>
    </source>
</evidence>
<dbReference type="Proteomes" id="UP000321723">
    <property type="component" value="Unassembled WGS sequence"/>
</dbReference>
<name>A0A511FHN1_9CELL</name>
<feature type="chain" id="PRO_5038307469" description="Lipoprotein" evidence="1">
    <location>
        <begin position="27"/>
        <end position="188"/>
    </location>
</feature>
<keyword evidence="1" id="KW-0732">Signal</keyword>
<evidence type="ECO:0000256" key="1">
    <source>
        <dbReference type="SAM" id="SignalP"/>
    </source>
</evidence>
<dbReference type="OrthoDB" id="4828969at2"/>
<accession>A0A511FHN1</accession>
<organism evidence="2 4">
    <name type="scientific">Cellulomonas hominis</name>
    <dbReference type="NCBI Taxonomy" id="156981"/>
    <lineage>
        <taxon>Bacteria</taxon>
        <taxon>Bacillati</taxon>
        <taxon>Actinomycetota</taxon>
        <taxon>Actinomycetes</taxon>
        <taxon>Micrococcales</taxon>
        <taxon>Cellulomonadaceae</taxon>
        <taxon>Cellulomonas</taxon>
    </lineage>
</organism>
<protein>
    <recommendedName>
        <fullName evidence="6">Lipoprotein</fullName>
    </recommendedName>
</protein>
<gene>
    <name evidence="2" type="ORF">CHO01_38460</name>
    <name evidence="3" type="ORF">HNR08_001080</name>
</gene>
<dbReference type="EMBL" id="BJVQ01000103">
    <property type="protein sequence ID" value="GEL48730.1"/>
    <property type="molecule type" value="Genomic_DNA"/>
</dbReference>
<dbReference type="Proteomes" id="UP000564629">
    <property type="component" value="Unassembled WGS sequence"/>
</dbReference>
<dbReference type="EMBL" id="JACHDN010000001">
    <property type="protein sequence ID" value="MBB5472344.1"/>
    <property type="molecule type" value="Genomic_DNA"/>
</dbReference>